<comment type="caution">
    <text evidence="1">The sequence shown here is derived from an EMBL/GenBank/DDBJ whole genome shotgun (WGS) entry which is preliminary data.</text>
</comment>
<evidence type="ECO:0000313" key="2">
    <source>
        <dbReference type="Proteomes" id="UP001597478"/>
    </source>
</evidence>
<protein>
    <recommendedName>
        <fullName evidence="3">Glycosyltransferase family 29 (Sialyltransferase)</fullName>
    </recommendedName>
</protein>
<dbReference type="EMBL" id="JBHUOF010000049">
    <property type="protein sequence ID" value="MFD2803124.1"/>
    <property type="molecule type" value="Genomic_DNA"/>
</dbReference>
<gene>
    <name evidence="1" type="ORF">ACFS2C_27390</name>
</gene>
<dbReference type="Gene3D" id="3.90.1480.20">
    <property type="entry name" value="Glycosyl transferase family 29"/>
    <property type="match status" value="1"/>
</dbReference>
<evidence type="ECO:0000313" key="1">
    <source>
        <dbReference type="EMBL" id="MFD2803124.1"/>
    </source>
</evidence>
<organism evidence="1 2">
    <name type="scientific">Prauserella oleivorans</name>
    <dbReference type="NCBI Taxonomy" id="1478153"/>
    <lineage>
        <taxon>Bacteria</taxon>
        <taxon>Bacillati</taxon>
        <taxon>Actinomycetota</taxon>
        <taxon>Actinomycetes</taxon>
        <taxon>Pseudonocardiales</taxon>
        <taxon>Pseudonocardiaceae</taxon>
        <taxon>Prauserella</taxon>
    </lineage>
</organism>
<name>A0ABW5WHD0_9PSEU</name>
<keyword evidence="2" id="KW-1185">Reference proteome</keyword>
<accession>A0ABW5WHD0</accession>
<dbReference type="RefSeq" id="WP_377396263.1">
    <property type="nucleotide sequence ID" value="NZ_JBHSAN010000054.1"/>
</dbReference>
<dbReference type="Proteomes" id="UP001597478">
    <property type="component" value="Unassembled WGS sequence"/>
</dbReference>
<sequence>MLDLLRAYADRPDPRAVAVVGNQPLEPDEHRAKTIDACDLVVRVNGYVCDEPAGPPAVGRRTHVVVFNRALRATKWVFADYPEKLYLLVEPGRLHWEPEDIPGWWPADLGFVPVSNRAVTLPLSDALGLPTHAEGRWATTGTMAAWIARTAFPDADLVLAGFSFVDDPHQTSWRHAAGDACVVGPEHRIAAEGSLLTSWISTGRATLLR</sequence>
<evidence type="ECO:0008006" key="3">
    <source>
        <dbReference type="Google" id="ProtNLM"/>
    </source>
</evidence>
<reference evidence="2" key="1">
    <citation type="journal article" date="2019" name="Int. J. Syst. Evol. Microbiol.">
        <title>The Global Catalogue of Microorganisms (GCM) 10K type strain sequencing project: providing services to taxonomists for standard genome sequencing and annotation.</title>
        <authorList>
            <consortium name="The Broad Institute Genomics Platform"/>
            <consortium name="The Broad Institute Genome Sequencing Center for Infectious Disease"/>
            <person name="Wu L."/>
            <person name="Ma J."/>
        </authorList>
    </citation>
    <scope>NUCLEOTIDE SEQUENCE [LARGE SCALE GENOMIC DNA]</scope>
    <source>
        <strain evidence="2">IBRC-M 10906</strain>
    </source>
</reference>
<proteinExistence type="predicted"/>
<dbReference type="InterPro" id="IPR038578">
    <property type="entry name" value="GT29-like_sf"/>
</dbReference>